<organism evidence="2 3">
    <name type="scientific">Blastopirellula marina</name>
    <dbReference type="NCBI Taxonomy" id="124"/>
    <lineage>
        <taxon>Bacteria</taxon>
        <taxon>Pseudomonadati</taxon>
        <taxon>Planctomycetota</taxon>
        <taxon>Planctomycetia</taxon>
        <taxon>Pirellulales</taxon>
        <taxon>Pirellulaceae</taxon>
        <taxon>Blastopirellula</taxon>
    </lineage>
</organism>
<evidence type="ECO:0000313" key="2">
    <source>
        <dbReference type="EMBL" id="PQO45581.1"/>
    </source>
</evidence>
<proteinExistence type="predicted"/>
<comment type="caution">
    <text evidence="2">The sequence shown here is derived from an EMBL/GenBank/DDBJ whole genome shotgun (WGS) entry which is preliminary data.</text>
</comment>
<accession>A0A2S8GMJ0</accession>
<dbReference type="AlphaFoldDB" id="A0A2S8GMJ0"/>
<keyword evidence="1" id="KW-0472">Membrane</keyword>
<gene>
    <name evidence="2" type="ORF">C5Y93_14165</name>
</gene>
<reference evidence="2 3" key="1">
    <citation type="submission" date="2018-02" db="EMBL/GenBank/DDBJ databases">
        <title>Comparative genomes isolates from brazilian mangrove.</title>
        <authorList>
            <person name="Araujo J.E."/>
            <person name="Taketani R.G."/>
            <person name="Silva M.C.P."/>
            <person name="Loureco M.V."/>
            <person name="Andreote F.D."/>
        </authorList>
    </citation>
    <scope>NUCLEOTIDE SEQUENCE [LARGE SCALE GENOMIC DNA]</scope>
    <source>
        <strain evidence="2 3">Nap-Phe MGV</strain>
    </source>
</reference>
<keyword evidence="1" id="KW-1133">Transmembrane helix</keyword>
<protein>
    <submittedName>
        <fullName evidence="2">Uncharacterized protein</fullName>
    </submittedName>
</protein>
<evidence type="ECO:0000256" key="1">
    <source>
        <dbReference type="SAM" id="Phobius"/>
    </source>
</evidence>
<feature type="transmembrane region" description="Helical" evidence="1">
    <location>
        <begin position="64"/>
        <end position="85"/>
    </location>
</feature>
<evidence type="ECO:0000313" key="3">
    <source>
        <dbReference type="Proteomes" id="UP000237819"/>
    </source>
</evidence>
<dbReference type="Proteomes" id="UP000237819">
    <property type="component" value="Unassembled WGS sequence"/>
</dbReference>
<feature type="transmembrane region" description="Helical" evidence="1">
    <location>
        <begin position="106"/>
        <end position="127"/>
    </location>
</feature>
<dbReference type="EMBL" id="PUHZ01000014">
    <property type="protein sequence ID" value="PQO45581.1"/>
    <property type="molecule type" value="Genomic_DNA"/>
</dbReference>
<name>A0A2S8GMJ0_9BACT</name>
<sequence>MLDRMNDAPIEDPWKSTLEVSSPEERKPRQWGLPLILAGMAGSYLGYRGVEFLPLTIPTTQLEWFWQVASVVACIAVPTVMLLVPGTILYIHEITRNLDSLRYDRFMWVGLAVLRIGLNVYVMYQLILAHRTILPT</sequence>
<keyword evidence="1" id="KW-0812">Transmembrane</keyword>